<gene>
    <name evidence="8" type="ORF">OMQ_01266</name>
</gene>
<dbReference type="PANTHER" id="PTHR36834">
    <property type="entry name" value="MEMBRANE PROTEIN-RELATED"/>
    <property type="match status" value="1"/>
</dbReference>
<evidence type="ECO:0000256" key="3">
    <source>
        <dbReference type="ARBA" id="ARBA00022989"/>
    </source>
</evidence>
<dbReference type="STRING" id="41997.RV16_GL000302"/>
<keyword evidence="4 5" id="KW-0472">Membrane</keyword>
<dbReference type="HOGENOM" id="CLU_042608_1_0_9"/>
<feature type="domain" description="VanZ-like" evidence="6">
    <location>
        <begin position="2"/>
        <end position="74"/>
    </location>
</feature>
<evidence type="ECO:0000259" key="6">
    <source>
        <dbReference type="Pfam" id="PF04892"/>
    </source>
</evidence>
<evidence type="ECO:0000256" key="5">
    <source>
        <dbReference type="SAM" id="Phobius"/>
    </source>
</evidence>
<dbReference type="PANTHER" id="PTHR36834:SF1">
    <property type="entry name" value="INTEGRAL MEMBRANE PROTEIN"/>
    <property type="match status" value="1"/>
</dbReference>
<evidence type="ECO:0008006" key="10">
    <source>
        <dbReference type="Google" id="ProtNLM"/>
    </source>
</evidence>
<feature type="transmembrane region" description="Helical" evidence="5">
    <location>
        <begin position="57"/>
        <end position="80"/>
    </location>
</feature>
<accession>S0NHY3</accession>
<dbReference type="eggNOG" id="COG4767">
    <property type="taxonomic scope" value="Bacteria"/>
</dbReference>
<feature type="transmembrane region" description="Helical" evidence="5">
    <location>
        <begin position="22"/>
        <end position="45"/>
    </location>
</feature>
<keyword evidence="9" id="KW-1185">Reference proteome</keyword>
<evidence type="ECO:0000256" key="4">
    <source>
        <dbReference type="ARBA" id="ARBA00023136"/>
    </source>
</evidence>
<dbReference type="Pfam" id="PF04892">
    <property type="entry name" value="VanZ"/>
    <property type="match status" value="1"/>
</dbReference>
<evidence type="ECO:0000313" key="9">
    <source>
        <dbReference type="Proteomes" id="UP000014136"/>
    </source>
</evidence>
<comment type="caution">
    <text evidence="8">The sequence shown here is derived from an EMBL/GenBank/DDBJ whole genome shotgun (WGS) entry which is preliminary data.</text>
</comment>
<feature type="transmembrane region" description="Helical" evidence="5">
    <location>
        <begin position="137"/>
        <end position="154"/>
    </location>
</feature>
<evidence type="ECO:0000256" key="2">
    <source>
        <dbReference type="ARBA" id="ARBA00022692"/>
    </source>
</evidence>
<dbReference type="InterPro" id="IPR053150">
    <property type="entry name" value="Teicoplanin_resist-assoc"/>
</dbReference>
<dbReference type="EMBL" id="AHYT01000004">
    <property type="protein sequence ID" value="EOT29314.1"/>
    <property type="molecule type" value="Genomic_DNA"/>
</dbReference>
<comment type="subcellular location">
    <subcellularLocation>
        <location evidence="1">Membrane</location>
        <topology evidence="1">Multi-pass membrane protein</topology>
    </subcellularLocation>
</comment>
<dbReference type="InterPro" id="IPR006976">
    <property type="entry name" value="VanZ-like"/>
</dbReference>
<sequence length="266" mass="31066">MLLTFPFGVYLRYYFKKSWKQTVVLTFCLSLFFELTQLTGLYFIYPRSYRLFDVNDLLHNTLGGVFGYLMTPIFTFLLPTRAEIDDDSYEKGTDVTYVRRGVAWAIDWLVIGFFTTLLAVFVRLVTKDETISLDNNLAVYYVQVLLYFIGLPYLTNGQTLGKKMVRIRVVEDDGKRLSLGALIKRYGLFYLFYFTLTRISFLLATGIQSEDYFQLVISVILSLLIFVVQATFVINIIWAIIRKNRRLFYEKISRTHTISTIEKRSA</sequence>
<name>S0NHY3_9ENTE</name>
<dbReference type="Pfam" id="PF06271">
    <property type="entry name" value="RDD"/>
    <property type="match status" value="1"/>
</dbReference>
<dbReference type="Proteomes" id="UP000014136">
    <property type="component" value="Unassembled WGS sequence"/>
</dbReference>
<keyword evidence="2 5" id="KW-0812">Transmembrane</keyword>
<dbReference type="InterPro" id="IPR010432">
    <property type="entry name" value="RDD"/>
</dbReference>
<evidence type="ECO:0000313" key="8">
    <source>
        <dbReference type="EMBL" id="EOT29314.1"/>
    </source>
</evidence>
<feature type="transmembrane region" description="Helical" evidence="5">
    <location>
        <begin position="213"/>
        <end position="241"/>
    </location>
</feature>
<feature type="transmembrane region" description="Helical" evidence="5">
    <location>
        <begin position="101"/>
        <end position="125"/>
    </location>
</feature>
<feature type="domain" description="RDD" evidence="7">
    <location>
        <begin position="98"/>
        <end position="252"/>
    </location>
</feature>
<protein>
    <recommendedName>
        <fullName evidence="10">RDD family protein</fullName>
    </recommendedName>
</protein>
<evidence type="ECO:0000259" key="7">
    <source>
        <dbReference type="Pfam" id="PF06271"/>
    </source>
</evidence>
<dbReference type="GO" id="GO:0016020">
    <property type="term" value="C:membrane"/>
    <property type="evidence" value="ECO:0007669"/>
    <property type="project" value="UniProtKB-SubCell"/>
</dbReference>
<feature type="transmembrane region" description="Helical" evidence="5">
    <location>
        <begin position="186"/>
        <end position="207"/>
    </location>
</feature>
<proteinExistence type="predicted"/>
<dbReference type="AlphaFoldDB" id="S0NHY3"/>
<dbReference type="PATRIC" id="fig|1139996.3.peg.1246"/>
<keyword evidence="3 5" id="KW-1133">Transmembrane helix</keyword>
<organism evidence="8 9">
    <name type="scientific">Enterococcus saccharolyticus subsp. saccharolyticus ATCC 43076</name>
    <dbReference type="NCBI Taxonomy" id="1139996"/>
    <lineage>
        <taxon>Bacteria</taxon>
        <taxon>Bacillati</taxon>
        <taxon>Bacillota</taxon>
        <taxon>Bacilli</taxon>
        <taxon>Lactobacillales</taxon>
        <taxon>Enterococcaceae</taxon>
        <taxon>Enterococcus</taxon>
    </lineage>
</organism>
<evidence type="ECO:0000256" key="1">
    <source>
        <dbReference type="ARBA" id="ARBA00004141"/>
    </source>
</evidence>
<reference evidence="8 9" key="1">
    <citation type="submission" date="2013-03" db="EMBL/GenBank/DDBJ databases">
        <title>The Genome Sequence of Enterococcus saccharolyticus ATCC_43076 (Illumina only assembly).</title>
        <authorList>
            <consortium name="The Broad Institute Genomics Platform"/>
            <consortium name="The Broad Institute Genome Sequencing Center for Infectious Disease"/>
            <person name="Earl A."/>
            <person name="Russ C."/>
            <person name="Gilmore M."/>
            <person name="Surin D."/>
            <person name="Walker B."/>
            <person name="Young S."/>
            <person name="Zeng Q."/>
            <person name="Gargeya S."/>
            <person name="Fitzgerald M."/>
            <person name="Haas B."/>
            <person name="Abouelleil A."/>
            <person name="Allen A.W."/>
            <person name="Alvarado L."/>
            <person name="Arachchi H.M."/>
            <person name="Berlin A.M."/>
            <person name="Chapman S.B."/>
            <person name="Gainer-Dewar J."/>
            <person name="Goldberg J."/>
            <person name="Griggs A."/>
            <person name="Gujja S."/>
            <person name="Hansen M."/>
            <person name="Howarth C."/>
            <person name="Imamovic A."/>
            <person name="Ireland A."/>
            <person name="Larimer J."/>
            <person name="McCowan C."/>
            <person name="Murphy C."/>
            <person name="Pearson M."/>
            <person name="Poon T.W."/>
            <person name="Priest M."/>
            <person name="Roberts A."/>
            <person name="Saif S."/>
            <person name="Shea T."/>
            <person name="Sisk P."/>
            <person name="Sykes S."/>
            <person name="Wortman J."/>
            <person name="Nusbaum C."/>
            <person name="Birren B."/>
        </authorList>
    </citation>
    <scope>NUCLEOTIDE SEQUENCE [LARGE SCALE GENOMIC DNA]</scope>
    <source>
        <strain evidence="8 9">ATCC 43076</strain>
    </source>
</reference>